<organism evidence="1 2">
    <name type="scientific">Abeliophyllum distichum</name>
    <dbReference type="NCBI Taxonomy" id="126358"/>
    <lineage>
        <taxon>Eukaryota</taxon>
        <taxon>Viridiplantae</taxon>
        <taxon>Streptophyta</taxon>
        <taxon>Embryophyta</taxon>
        <taxon>Tracheophyta</taxon>
        <taxon>Spermatophyta</taxon>
        <taxon>Magnoliopsida</taxon>
        <taxon>eudicotyledons</taxon>
        <taxon>Gunneridae</taxon>
        <taxon>Pentapetalae</taxon>
        <taxon>asterids</taxon>
        <taxon>lamiids</taxon>
        <taxon>Lamiales</taxon>
        <taxon>Oleaceae</taxon>
        <taxon>Forsythieae</taxon>
        <taxon>Abeliophyllum</taxon>
    </lineage>
</organism>
<protein>
    <submittedName>
        <fullName evidence="1">Uncharacterized protein</fullName>
    </submittedName>
</protein>
<gene>
    <name evidence="1" type="ORF">Adt_12797</name>
</gene>
<sequence>MAKKLDWLPENWTIDSRVCSSGATARSINRMAPPTKPLTSEAIALTEKKINMTLDDIIKLSKTNVTKPKKQRVSNRDQKFVKSAAQDKSAKVQRFMDTRSSLRQGALARRRSNFQGNQFPLATEAARKAAVAPIRNRAFNQSRPVNANKPRGWSPAVQKNAANGGSFTLKKQNQQVKVVPKQRSQTLDSLFANMKEQRMRVLSRQNNGPRRNGGSQPMVPWARDVDAEKRATIVYLQPNKDGNVQTAVRRLDGWMEIELGKFYYDLRDNGPVEARLLGNNFNMKVDIIVAGIELRMRAGFMRILSPGQGRTHDMARSCVRSCWNFVKKMVRKIIFFRLLNGGVARASPIREPARVRPERQRRILPTGKRVTTTKTCEVEGRPSRSAGGAAAVAGAV</sequence>
<dbReference type="InterPro" id="IPR025886">
    <property type="entry name" value="PP2-like"/>
</dbReference>
<accession>A0ABD1URQ4</accession>
<evidence type="ECO:0000313" key="1">
    <source>
        <dbReference type="EMBL" id="KAL2527743.1"/>
    </source>
</evidence>
<dbReference type="AlphaFoldDB" id="A0ABD1URQ4"/>
<proteinExistence type="predicted"/>
<name>A0ABD1URQ4_9LAMI</name>
<keyword evidence="2" id="KW-1185">Reference proteome</keyword>
<dbReference type="EMBL" id="JBFOLK010000003">
    <property type="protein sequence ID" value="KAL2527743.1"/>
    <property type="molecule type" value="Genomic_DNA"/>
</dbReference>
<reference evidence="2" key="1">
    <citation type="submission" date="2024-07" db="EMBL/GenBank/DDBJ databases">
        <title>Two chromosome-level genome assemblies of Korean endemic species Abeliophyllum distichum and Forsythia ovata (Oleaceae).</title>
        <authorList>
            <person name="Jang H."/>
        </authorList>
    </citation>
    <scope>NUCLEOTIDE SEQUENCE [LARGE SCALE GENOMIC DNA]</scope>
</reference>
<dbReference type="PANTHER" id="PTHR36048">
    <property type="entry name" value="RIBOSOME MATURATION FACTOR"/>
    <property type="match status" value="1"/>
</dbReference>
<dbReference type="PANTHER" id="PTHR36048:SF1">
    <property type="entry name" value="RIBOSOME MATURATION FACTOR"/>
    <property type="match status" value="1"/>
</dbReference>
<comment type="caution">
    <text evidence="1">The sequence shown here is derived from an EMBL/GenBank/DDBJ whole genome shotgun (WGS) entry which is preliminary data.</text>
</comment>
<dbReference type="Proteomes" id="UP001604336">
    <property type="component" value="Unassembled WGS sequence"/>
</dbReference>
<dbReference type="Pfam" id="PF14299">
    <property type="entry name" value="PP2"/>
    <property type="match status" value="1"/>
</dbReference>
<evidence type="ECO:0000313" key="2">
    <source>
        <dbReference type="Proteomes" id="UP001604336"/>
    </source>
</evidence>